<evidence type="ECO:0000256" key="9">
    <source>
        <dbReference type="ARBA" id="ARBA00022679"/>
    </source>
</evidence>
<dbReference type="GO" id="GO:0004737">
    <property type="term" value="F:pyruvate decarboxylase activity"/>
    <property type="evidence" value="ECO:0007669"/>
    <property type="project" value="UniProtKB-EC"/>
</dbReference>
<dbReference type="Gene3D" id="3.40.50.970">
    <property type="match status" value="2"/>
</dbReference>
<keyword evidence="13" id="KW-0663">Pyridoxal phosphate</keyword>
<keyword evidence="20" id="KW-1185">Reference proteome</keyword>
<dbReference type="FunFam" id="3.40.50.970:FF:000024">
    <property type="entry name" value="Pyruvate decarboxylase isozyme"/>
    <property type="match status" value="1"/>
</dbReference>
<evidence type="ECO:0000259" key="17">
    <source>
        <dbReference type="Pfam" id="PF02775"/>
    </source>
</evidence>
<dbReference type="AlphaFoldDB" id="A0AAD4CN24"/>
<dbReference type="GO" id="GO:0030976">
    <property type="term" value="F:thiamine pyrophosphate binding"/>
    <property type="evidence" value="ECO:0007669"/>
    <property type="project" value="InterPro"/>
</dbReference>
<evidence type="ECO:0000256" key="8">
    <source>
        <dbReference type="ARBA" id="ARBA00022576"/>
    </source>
</evidence>
<dbReference type="FunFam" id="3.30.470.10:FF:000012">
    <property type="entry name" value="Branched-chain-amino-acid aminotransferase"/>
    <property type="match status" value="1"/>
</dbReference>
<keyword evidence="19" id="KW-0670">Pyruvate</keyword>
<evidence type="ECO:0000256" key="15">
    <source>
        <dbReference type="ARBA" id="ARBA00023239"/>
    </source>
</evidence>
<evidence type="ECO:0000256" key="2">
    <source>
        <dbReference type="ARBA" id="ARBA00001933"/>
    </source>
</evidence>
<comment type="cofactor">
    <cofactor evidence="2">
        <name>pyridoxal 5'-phosphate</name>
        <dbReference type="ChEBI" id="CHEBI:597326"/>
    </cofactor>
</comment>
<dbReference type="Gene3D" id="3.30.470.10">
    <property type="match status" value="1"/>
</dbReference>
<sequence length="1034" mass="112817">MYDCTTIGMPVIGELYIFIRHYDHEGAGVVVAVGEDVTKPTGDILKVGDFIANRIAELGVRDYFTVPGDTNLDLLDCLLENKHLRMVSCCNELNAGYAADGYARTAAAQVAVVVIPYIVGGLSIINAIAGAHSEDLKVIVISGCPTTTTLAEDQFLHHTPSPANRDQALHAFQGVTAAAVRVKTAETAVDIIDGAIMSCLCKSRPVYIEIPNDIATASCSSPGSIPYTPQLMTNGRKIEDAFKTILAAWDNAESPVMIIGRSARQFLSRNTIQTFGEKLGCPILCQPDGRLFLESHPQYGGVYWLGIGNQNAEKLVQGSDLWLVIGGCWSDFHGSSININKDRYRIISLERDRVDVFHRAIIEGVSPSYIAERLVSSSLRPKTGHFSVDELELAHPPKIQLDKSDAVLTISNIIAGVEDILSGHDTLIADIGESWFATNLITLPPGADCLLQTVYSSIGWAAPAALGSQVARLAGRTIVLIGDGALQMTVQELSTMIRMKSNPIILVLNNLGYKIETAIHEGPYNYIADWDYTKVASAFVGNPHVMPYNPYCPEEGTYTDNPIFTMQVKTQKDLVSALERAKAGPSKLAFLECCIHPDDLTPGLRRMGNAISEKIMVPPPDSGYATSDSGDSYLTDTHPGQKLHGSLRASDIIMTLTATPGTTLESDNPNVLNFEQCTDHMVRAHWTSNQGWNAPELVPYGPLSLMPTASVLHYATSCFEGLKAYRGNDSKLRLFRPNYNCERMLNSAKRLGLPAFNPEELLKLIQAVLAVDAPQWLPSDQGGSFLYIRPTLIASGKGLGIKGPTDALLYIILLPCADPMKCLKGTSRPGFHLLCSPKDMIRAWPGGTGAANIASNYGPSIPAQEAACEQGCDLVLWLYGPDRLIIDAGTSNFFLVWVTKYGKLELITPPLDNGTILPGLTRHSILEIARARLTTGPIVEYQSDGSWRFLEPLSVVERDIAMHDVLVAHDEHRLRGAFVVGTEYGITPVSSIQFEEQEIRFPEELSPYLSLLQKWYFGIVFGEEKNNWAEVVEG</sequence>
<dbReference type="SUPFAM" id="SSF52467">
    <property type="entry name" value="DHS-like NAD/FAD-binding domain"/>
    <property type="match status" value="1"/>
</dbReference>
<organism evidence="19 20">
    <name type="scientific">Aspergillus nanangensis</name>
    <dbReference type="NCBI Taxonomy" id="2582783"/>
    <lineage>
        <taxon>Eukaryota</taxon>
        <taxon>Fungi</taxon>
        <taxon>Dikarya</taxon>
        <taxon>Ascomycota</taxon>
        <taxon>Pezizomycotina</taxon>
        <taxon>Eurotiomycetes</taxon>
        <taxon>Eurotiomycetidae</taxon>
        <taxon>Eurotiales</taxon>
        <taxon>Aspergillaceae</taxon>
        <taxon>Aspergillus</taxon>
        <taxon>Aspergillus subgen. Circumdati</taxon>
    </lineage>
</organism>
<dbReference type="EMBL" id="VCAU01000045">
    <property type="protein sequence ID" value="KAF9888587.1"/>
    <property type="molecule type" value="Genomic_DNA"/>
</dbReference>
<dbReference type="InterPro" id="IPR043131">
    <property type="entry name" value="BCAT-like_N"/>
</dbReference>
<dbReference type="InterPro" id="IPR047214">
    <property type="entry name" value="TPP_PDC_IPDC"/>
</dbReference>
<feature type="domain" description="Thiamine pyrophosphate enzyme N-terminal TPP-binding" evidence="18">
    <location>
        <begin position="46"/>
        <end position="151"/>
    </location>
</feature>
<dbReference type="InterPro" id="IPR029061">
    <property type="entry name" value="THDP-binding"/>
</dbReference>
<comment type="cofactor">
    <cofactor evidence="3">
        <name>thiamine diphosphate</name>
        <dbReference type="ChEBI" id="CHEBI:58937"/>
    </cofactor>
</comment>
<evidence type="ECO:0000256" key="11">
    <source>
        <dbReference type="ARBA" id="ARBA00022793"/>
    </source>
</evidence>
<evidence type="ECO:0000259" key="16">
    <source>
        <dbReference type="Pfam" id="PF00205"/>
    </source>
</evidence>
<dbReference type="InterPro" id="IPR029035">
    <property type="entry name" value="DHS-like_NAD/FAD-binding_dom"/>
</dbReference>
<proteinExistence type="inferred from homology"/>
<dbReference type="InterPro" id="IPR033939">
    <property type="entry name" value="BCAT_family"/>
</dbReference>
<evidence type="ECO:0000256" key="14">
    <source>
        <dbReference type="ARBA" id="ARBA00023052"/>
    </source>
</evidence>
<dbReference type="Pfam" id="PF00205">
    <property type="entry name" value="TPP_enzyme_M"/>
    <property type="match status" value="1"/>
</dbReference>
<name>A0AAD4CN24_ASPNN</name>
<feature type="domain" description="Thiamine pyrophosphate enzyme TPP-binding" evidence="17">
    <location>
        <begin position="433"/>
        <end position="538"/>
    </location>
</feature>
<evidence type="ECO:0000256" key="13">
    <source>
        <dbReference type="ARBA" id="ARBA00022898"/>
    </source>
</evidence>
<evidence type="ECO:0000313" key="20">
    <source>
        <dbReference type="Proteomes" id="UP001194746"/>
    </source>
</evidence>
<dbReference type="InterPro" id="IPR012001">
    <property type="entry name" value="Thiamin_PyroP_enz_TPP-bd_dom"/>
</dbReference>
<dbReference type="GO" id="GO:0009081">
    <property type="term" value="P:branched-chain amino acid metabolic process"/>
    <property type="evidence" value="ECO:0007669"/>
    <property type="project" value="InterPro"/>
</dbReference>
<comment type="catalytic activity">
    <reaction evidence="1">
        <text>a 2-oxocarboxylate + H(+) = an aldehyde + CO2</text>
        <dbReference type="Rhea" id="RHEA:11628"/>
        <dbReference type="ChEBI" id="CHEBI:15378"/>
        <dbReference type="ChEBI" id="CHEBI:16526"/>
        <dbReference type="ChEBI" id="CHEBI:17478"/>
        <dbReference type="ChEBI" id="CHEBI:35179"/>
        <dbReference type="EC" id="4.1.1.1"/>
    </reaction>
</comment>
<dbReference type="SUPFAM" id="SSF52518">
    <property type="entry name" value="Thiamin diphosphate-binding fold (THDP-binding)"/>
    <property type="match status" value="2"/>
</dbReference>
<comment type="caution">
    <text evidence="19">The sequence shown here is derived from an EMBL/GenBank/DDBJ whole genome shotgun (WGS) entry which is preliminary data.</text>
</comment>
<dbReference type="GO" id="GO:0004084">
    <property type="term" value="F:branched-chain-amino-acid transaminase activity"/>
    <property type="evidence" value="ECO:0007669"/>
    <property type="project" value="InterPro"/>
</dbReference>
<dbReference type="InterPro" id="IPR047213">
    <property type="entry name" value="TPP_PYR_PDC_IPDC-like"/>
</dbReference>
<dbReference type="InterPro" id="IPR001544">
    <property type="entry name" value="Aminotrans_IV"/>
</dbReference>
<keyword evidence="12" id="KW-0460">Magnesium</keyword>
<keyword evidence="15" id="KW-0456">Lyase</keyword>
<keyword evidence="14" id="KW-0786">Thiamine pyrophosphate</keyword>
<evidence type="ECO:0000313" key="19">
    <source>
        <dbReference type="EMBL" id="KAF9888587.1"/>
    </source>
</evidence>
<accession>A0AAD4CN24</accession>
<keyword evidence="8" id="KW-0032">Aminotransferase</keyword>
<dbReference type="InterPro" id="IPR012000">
    <property type="entry name" value="Thiamin_PyroP_enz_cen_dom"/>
</dbReference>
<dbReference type="Pfam" id="PF01063">
    <property type="entry name" value="Aminotran_4"/>
    <property type="match status" value="1"/>
</dbReference>
<gene>
    <name evidence="19" type="primary">PDC3_3</name>
    <name evidence="19" type="ORF">FE257_008519</name>
</gene>
<dbReference type="InterPro" id="IPR036038">
    <property type="entry name" value="Aminotransferase-like"/>
</dbReference>
<dbReference type="Pfam" id="PF02776">
    <property type="entry name" value="TPP_enzyme_N"/>
    <property type="match status" value="1"/>
</dbReference>
<evidence type="ECO:0000256" key="12">
    <source>
        <dbReference type="ARBA" id="ARBA00022842"/>
    </source>
</evidence>
<dbReference type="GO" id="GO:0000287">
    <property type="term" value="F:magnesium ion binding"/>
    <property type="evidence" value="ECO:0007669"/>
    <property type="project" value="InterPro"/>
</dbReference>
<reference evidence="19" key="1">
    <citation type="journal article" date="2019" name="Beilstein J. Org. Chem.">
        <title>Nanangenines: drimane sesquiterpenoids as the dominant metabolite cohort of a novel Australian fungus, Aspergillus nanangensis.</title>
        <authorList>
            <person name="Lacey H.J."/>
            <person name="Gilchrist C.L.M."/>
            <person name="Crombie A."/>
            <person name="Kalaitzis J.A."/>
            <person name="Vuong D."/>
            <person name="Rutledge P.J."/>
            <person name="Turner P."/>
            <person name="Pitt J.I."/>
            <person name="Lacey E."/>
            <person name="Chooi Y.H."/>
            <person name="Piggott A.M."/>
        </authorList>
    </citation>
    <scope>NUCLEOTIDE SEQUENCE</scope>
    <source>
        <strain evidence="19">MST-FP2251</strain>
    </source>
</reference>
<protein>
    <recommendedName>
        <fullName evidence="7">Pyruvate decarboxylase</fullName>
        <ecNumber evidence="6">4.1.1.1</ecNumber>
    </recommendedName>
</protein>
<evidence type="ECO:0000256" key="5">
    <source>
        <dbReference type="ARBA" id="ARBA00009320"/>
    </source>
</evidence>
<dbReference type="InterPro" id="IPR012110">
    <property type="entry name" value="PDC/IPDC-like"/>
</dbReference>
<dbReference type="Gene3D" id="3.20.10.10">
    <property type="entry name" value="D-amino Acid Aminotransferase, subunit A, domain 2"/>
    <property type="match status" value="1"/>
</dbReference>
<dbReference type="InterPro" id="IPR011766">
    <property type="entry name" value="TPP_enzyme_TPP-bd"/>
</dbReference>
<dbReference type="Proteomes" id="UP001194746">
    <property type="component" value="Unassembled WGS sequence"/>
</dbReference>
<evidence type="ECO:0000256" key="6">
    <source>
        <dbReference type="ARBA" id="ARBA00013202"/>
    </source>
</evidence>
<evidence type="ECO:0000256" key="7">
    <source>
        <dbReference type="ARBA" id="ARBA00014422"/>
    </source>
</evidence>
<evidence type="ECO:0000256" key="3">
    <source>
        <dbReference type="ARBA" id="ARBA00001964"/>
    </source>
</evidence>
<comment type="similarity">
    <text evidence="5">Belongs to the class-IV pyridoxal-phosphate-dependent aminotransferase family.</text>
</comment>
<dbReference type="Pfam" id="PF02775">
    <property type="entry name" value="TPP_enzyme_C"/>
    <property type="match status" value="1"/>
</dbReference>
<dbReference type="SUPFAM" id="SSF56752">
    <property type="entry name" value="D-aminoacid aminotransferase-like PLP-dependent enzymes"/>
    <property type="match status" value="1"/>
</dbReference>
<evidence type="ECO:0000259" key="18">
    <source>
        <dbReference type="Pfam" id="PF02776"/>
    </source>
</evidence>
<comment type="similarity">
    <text evidence="4">Belongs to the TPP enzyme family.</text>
</comment>
<evidence type="ECO:0000256" key="10">
    <source>
        <dbReference type="ARBA" id="ARBA00022723"/>
    </source>
</evidence>
<dbReference type="CDD" id="cd02005">
    <property type="entry name" value="TPP_PDC_IPDC"/>
    <property type="match status" value="1"/>
</dbReference>
<dbReference type="PANTHER" id="PTHR43452">
    <property type="entry name" value="PYRUVATE DECARBOXYLASE"/>
    <property type="match status" value="1"/>
</dbReference>
<evidence type="ECO:0000256" key="4">
    <source>
        <dbReference type="ARBA" id="ARBA00007812"/>
    </source>
</evidence>
<dbReference type="Gene3D" id="3.40.50.1220">
    <property type="entry name" value="TPP-binding domain"/>
    <property type="match status" value="1"/>
</dbReference>
<dbReference type="CDD" id="cd01557">
    <property type="entry name" value="BCAT_beta_family"/>
    <property type="match status" value="1"/>
</dbReference>
<dbReference type="GO" id="GO:0005829">
    <property type="term" value="C:cytosol"/>
    <property type="evidence" value="ECO:0007669"/>
    <property type="project" value="TreeGrafter"/>
</dbReference>
<keyword evidence="9" id="KW-0808">Transferase</keyword>
<keyword evidence="11" id="KW-0210">Decarboxylase</keyword>
<dbReference type="GO" id="GO:0000949">
    <property type="term" value="P:aromatic amino acid family catabolic process to alcohol via Ehrlich pathway"/>
    <property type="evidence" value="ECO:0007669"/>
    <property type="project" value="TreeGrafter"/>
</dbReference>
<dbReference type="EC" id="4.1.1.1" evidence="6"/>
<evidence type="ECO:0000256" key="1">
    <source>
        <dbReference type="ARBA" id="ARBA00001041"/>
    </source>
</evidence>
<keyword evidence="10" id="KW-0479">Metal-binding</keyword>
<dbReference type="PANTHER" id="PTHR43452:SF1">
    <property type="entry name" value="PYRUVATE DECARBOXYLASE C186.09-RELATED"/>
    <property type="match status" value="1"/>
</dbReference>
<feature type="domain" description="Thiamine pyrophosphate enzyme central" evidence="16">
    <location>
        <begin position="245"/>
        <end position="357"/>
    </location>
</feature>
<dbReference type="CDD" id="cd07038">
    <property type="entry name" value="TPP_PYR_PDC_IPDC_like"/>
    <property type="match status" value="1"/>
</dbReference>
<reference evidence="19" key="2">
    <citation type="submission" date="2020-02" db="EMBL/GenBank/DDBJ databases">
        <authorList>
            <person name="Gilchrist C.L.M."/>
            <person name="Chooi Y.-H."/>
        </authorList>
    </citation>
    <scope>NUCLEOTIDE SEQUENCE</scope>
    <source>
        <strain evidence="19">MST-FP2251</strain>
    </source>
</reference>
<dbReference type="InterPro" id="IPR043132">
    <property type="entry name" value="BCAT-like_C"/>
</dbReference>